<evidence type="ECO:0000313" key="1">
    <source>
        <dbReference type="EMBL" id="GIY56761.1"/>
    </source>
</evidence>
<reference evidence="1 2" key="1">
    <citation type="submission" date="2021-06" db="EMBL/GenBank/DDBJ databases">
        <title>Caerostris darwini draft genome.</title>
        <authorList>
            <person name="Kono N."/>
            <person name="Arakawa K."/>
        </authorList>
    </citation>
    <scope>NUCLEOTIDE SEQUENCE [LARGE SCALE GENOMIC DNA]</scope>
</reference>
<organism evidence="1 2">
    <name type="scientific">Caerostris darwini</name>
    <dbReference type="NCBI Taxonomy" id="1538125"/>
    <lineage>
        <taxon>Eukaryota</taxon>
        <taxon>Metazoa</taxon>
        <taxon>Ecdysozoa</taxon>
        <taxon>Arthropoda</taxon>
        <taxon>Chelicerata</taxon>
        <taxon>Arachnida</taxon>
        <taxon>Araneae</taxon>
        <taxon>Araneomorphae</taxon>
        <taxon>Entelegynae</taxon>
        <taxon>Araneoidea</taxon>
        <taxon>Araneidae</taxon>
        <taxon>Caerostris</taxon>
    </lineage>
</organism>
<name>A0AAV4UG68_9ARAC</name>
<dbReference type="Proteomes" id="UP001054837">
    <property type="component" value="Unassembled WGS sequence"/>
</dbReference>
<gene>
    <name evidence="1" type="ORF">CDAR_218671</name>
</gene>
<keyword evidence="2" id="KW-1185">Reference proteome</keyword>
<evidence type="ECO:0000313" key="2">
    <source>
        <dbReference type="Proteomes" id="UP001054837"/>
    </source>
</evidence>
<sequence>MSSFIFVLNLISEAITRVPHSNLEYMFRWYLSYWDSGTPSVKRKSSPSITVTPSLDVSLEVMMASRSEGAAIDNRDISGSLPSGSFFEYQ</sequence>
<dbReference type="AlphaFoldDB" id="A0AAV4UG68"/>
<proteinExistence type="predicted"/>
<accession>A0AAV4UG68</accession>
<comment type="caution">
    <text evidence="1">The sequence shown here is derived from an EMBL/GenBank/DDBJ whole genome shotgun (WGS) entry which is preliminary data.</text>
</comment>
<dbReference type="EMBL" id="BPLQ01011222">
    <property type="protein sequence ID" value="GIY56761.1"/>
    <property type="molecule type" value="Genomic_DNA"/>
</dbReference>
<protein>
    <submittedName>
        <fullName evidence="1">Uncharacterized protein</fullName>
    </submittedName>
</protein>